<accession>A0A026VTA9</accession>
<dbReference type="OrthoDB" id="191037at2759"/>
<organism evidence="1 2">
    <name type="scientific">Ooceraea biroi</name>
    <name type="common">Clonal raider ant</name>
    <name type="synonym">Cerapachys biroi</name>
    <dbReference type="NCBI Taxonomy" id="2015173"/>
    <lineage>
        <taxon>Eukaryota</taxon>
        <taxon>Metazoa</taxon>
        <taxon>Ecdysozoa</taxon>
        <taxon>Arthropoda</taxon>
        <taxon>Hexapoda</taxon>
        <taxon>Insecta</taxon>
        <taxon>Pterygota</taxon>
        <taxon>Neoptera</taxon>
        <taxon>Endopterygota</taxon>
        <taxon>Hymenoptera</taxon>
        <taxon>Apocrita</taxon>
        <taxon>Aculeata</taxon>
        <taxon>Formicoidea</taxon>
        <taxon>Formicidae</taxon>
        <taxon>Dorylinae</taxon>
        <taxon>Ooceraea</taxon>
    </lineage>
</organism>
<dbReference type="Proteomes" id="UP000053097">
    <property type="component" value="Unassembled WGS sequence"/>
</dbReference>
<keyword evidence="2" id="KW-1185">Reference proteome</keyword>
<reference evidence="1 2" key="1">
    <citation type="journal article" date="2014" name="Curr. Biol.">
        <title>The genome of the clonal raider ant Cerapachys biroi.</title>
        <authorList>
            <person name="Oxley P.R."/>
            <person name="Ji L."/>
            <person name="Fetter-Pruneda I."/>
            <person name="McKenzie S.K."/>
            <person name="Li C."/>
            <person name="Hu H."/>
            <person name="Zhang G."/>
            <person name="Kronauer D.J."/>
        </authorList>
    </citation>
    <scope>NUCLEOTIDE SEQUENCE [LARGE SCALE GENOMIC DNA]</scope>
</reference>
<name>A0A026VTA9_OOCBI</name>
<evidence type="ECO:0000313" key="1">
    <source>
        <dbReference type="EMBL" id="EZA47023.1"/>
    </source>
</evidence>
<protein>
    <submittedName>
        <fullName evidence="1">Uncharacterized protein</fullName>
    </submittedName>
</protein>
<dbReference type="EMBL" id="KK107979">
    <property type="protein sequence ID" value="EZA47023.1"/>
    <property type="molecule type" value="Genomic_DNA"/>
</dbReference>
<sequence length="125" mass="14173">MDIKTDTTLTSASSASDQCICRGCSLAKTILSMELFEDLETVVFDHLRVEHITPCSRNLVLQAFGSLRLGQEQKHEQFIIKLPKSGQESEGDSFKNEILFYKYMSQKFKLDILSTYYLAAVSHIT</sequence>
<proteinExistence type="predicted"/>
<dbReference type="AlphaFoldDB" id="A0A026VTA9"/>
<gene>
    <name evidence="1" type="ORF">X777_17022</name>
</gene>
<evidence type="ECO:0000313" key="2">
    <source>
        <dbReference type="Proteomes" id="UP000053097"/>
    </source>
</evidence>